<dbReference type="Pfam" id="PF13432">
    <property type="entry name" value="TPR_16"/>
    <property type="match status" value="2"/>
</dbReference>
<dbReference type="SMART" id="SM00028">
    <property type="entry name" value="TPR"/>
    <property type="match status" value="9"/>
</dbReference>
<accession>A0ABD2QI29</accession>
<dbReference type="Pfam" id="PF13374">
    <property type="entry name" value="TPR_10"/>
    <property type="match status" value="1"/>
</dbReference>
<comment type="caution">
    <text evidence="3">The sequence shown here is derived from an EMBL/GenBank/DDBJ whole genome shotgun (WGS) entry which is preliminary data.</text>
</comment>
<dbReference type="PROSITE" id="PS50293">
    <property type="entry name" value="TPR_REGION"/>
    <property type="match status" value="1"/>
</dbReference>
<dbReference type="InterPro" id="IPR019734">
    <property type="entry name" value="TPR_rpt"/>
</dbReference>
<gene>
    <name evidence="3" type="primary">IFT88</name>
    <name evidence="3" type="ORF">Ciccas_002251</name>
</gene>
<dbReference type="PROSITE" id="PS50005">
    <property type="entry name" value="TPR"/>
    <property type="match status" value="6"/>
</dbReference>
<dbReference type="SUPFAM" id="SSF81901">
    <property type="entry name" value="HCP-like"/>
    <property type="match status" value="1"/>
</dbReference>
<dbReference type="EMBL" id="JBJKFK010000172">
    <property type="protein sequence ID" value="KAL3319078.1"/>
    <property type="molecule type" value="Genomic_DNA"/>
</dbReference>
<feature type="compositionally biased region" description="Polar residues" evidence="2">
    <location>
        <begin position="615"/>
        <end position="629"/>
    </location>
</feature>
<dbReference type="SUPFAM" id="SSF48452">
    <property type="entry name" value="TPR-like"/>
    <property type="match status" value="1"/>
</dbReference>
<name>A0ABD2QI29_9PLAT</name>
<sequence length="728" mass="83866">MSNLLSGSSEFITENKFEETIEYKIRQMEMKINSIIDESCILASKRQYDEALEKAKEAHRSEKILLRHREQNALSEQINLDLNYSILFNLANRYTDKGMLQEALNIYSKIVKNKSFINAGRLKVNMGNIHFTMRNYEKAIKFYRMGLDQVPNAQKKMRLSIMRNIGIAFVKLGKLDDAISAFEHIMKEETDVKSGFNLILCHFLKKDEKGMRVAFEKLLRADLPVDDDDRYIANKEDNKYGLILDVIRNDSLRKYEKQRQTSIENAIKMAAKIIAPVIEEDFQKGYDWCIDKARLSDFHEIAHDLEIDKAVMFLKQREFQAAIQILKSFQKKDYRIACTAATNLSFLYFLEGDYQEARMHAEKALQADHYNPFALVNMGNVLYKAQQYDQALDRYREALEVDSSCFEALFNAGLAYKRLNRLEEALETFGKLNKLAPNDPSVLYQLMDLNEQIKNFDLSHHHALQLHSVASKDPQLLKKLGEYYSSEDDEAQALHFYQEAFKCYPCEFDVIEWLGTYYVRNELCEQAVAYFEKAALLQPNEARWPILIASCHRRTGDYKKAMEKYEAIHRKFPENTDCLEFLVRLCSDMAYPEAEEYSAELKKLKKMKEIREQRQISAQSRRGSTARTPNSREGSAGGVSSEAGSREESRGRKRSALKSNAPALGMMRDLEETDALPPTSGSRSNFASSYQDPIGPTAERPRTAAKSGKPAHDDFFADEDLDEDLLPE</sequence>
<protein>
    <submittedName>
        <fullName evidence="3">Intraflagellar transport protein 88</fullName>
    </submittedName>
</protein>
<feature type="compositionally biased region" description="Low complexity" evidence="2">
    <location>
        <begin position="631"/>
        <end position="643"/>
    </location>
</feature>
<dbReference type="PANTHER" id="PTHR44117:SF1">
    <property type="entry name" value="INTRAFLAGELLAR TRANSPORT PROTEIN 88 HOMOLOG"/>
    <property type="match status" value="1"/>
</dbReference>
<evidence type="ECO:0000313" key="4">
    <source>
        <dbReference type="Proteomes" id="UP001626550"/>
    </source>
</evidence>
<dbReference type="Gene3D" id="1.25.40.10">
    <property type="entry name" value="Tetratricopeptide repeat domain"/>
    <property type="match status" value="2"/>
</dbReference>
<dbReference type="AlphaFoldDB" id="A0ABD2QI29"/>
<feature type="repeat" description="TPR" evidence="1">
    <location>
        <begin position="372"/>
        <end position="405"/>
    </location>
</feature>
<evidence type="ECO:0000313" key="3">
    <source>
        <dbReference type="EMBL" id="KAL3319078.1"/>
    </source>
</evidence>
<evidence type="ECO:0000256" key="1">
    <source>
        <dbReference type="PROSITE-ProRule" id="PRU00339"/>
    </source>
</evidence>
<keyword evidence="1" id="KW-0802">TPR repeat</keyword>
<feature type="compositionally biased region" description="Acidic residues" evidence="2">
    <location>
        <begin position="716"/>
        <end position="728"/>
    </location>
</feature>
<feature type="region of interest" description="Disordered" evidence="2">
    <location>
        <begin position="610"/>
        <end position="728"/>
    </location>
</feature>
<dbReference type="Proteomes" id="UP001626550">
    <property type="component" value="Unassembled WGS sequence"/>
</dbReference>
<dbReference type="Pfam" id="PF13181">
    <property type="entry name" value="TPR_8"/>
    <property type="match status" value="1"/>
</dbReference>
<feature type="repeat" description="TPR" evidence="1">
    <location>
        <begin position="159"/>
        <end position="192"/>
    </location>
</feature>
<keyword evidence="4" id="KW-1185">Reference proteome</keyword>
<reference evidence="3 4" key="1">
    <citation type="submission" date="2024-11" db="EMBL/GenBank/DDBJ databases">
        <title>Adaptive evolution of stress response genes in parasites aligns with host niche diversity.</title>
        <authorList>
            <person name="Hahn C."/>
            <person name="Resl P."/>
        </authorList>
    </citation>
    <scope>NUCLEOTIDE SEQUENCE [LARGE SCALE GENOMIC DNA]</scope>
    <source>
        <strain evidence="3">EGGRZ-B1_66</strain>
        <tissue evidence="3">Body</tissue>
    </source>
</reference>
<feature type="repeat" description="TPR" evidence="1">
    <location>
        <begin position="508"/>
        <end position="541"/>
    </location>
</feature>
<feature type="repeat" description="TPR" evidence="1">
    <location>
        <begin position="474"/>
        <end position="507"/>
    </location>
</feature>
<feature type="repeat" description="TPR" evidence="1">
    <location>
        <begin position="120"/>
        <end position="153"/>
    </location>
</feature>
<evidence type="ECO:0000256" key="2">
    <source>
        <dbReference type="SAM" id="MobiDB-lite"/>
    </source>
</evidence>
<feature type="compositionally biased region" description="Polar residues" evidence="2">
    <location>
        <begin position="679"/>
        <end position="691"/>
    </location>
</feature>
<organism evidence="3 4">
    <name type="scientific">Cichlidogyrus casuarinus</name>
    <dbReference type="NCBI Taxonomy" id="1844966"/>
    <lineage>
        <taxon>Eukaryota</taxon>
        <taxon>Metazoa</taxon>
        <taxon>Spiralia</taxon>
        <taxon>Lophotrochozoa</taxon>
        <taxon>Platyhelminthes</taxon>
        <taxon>Monogenea</taxon>
        <taxon>Monopisthocotylea</taxon>
        <taxon>Dactylogyridea</taxon>
        <taxon>Ancyrocephalidae</taxon>
        <taxon>Cichlidogyrus</taxon>
    </lineage>
</organism>
<proteinExistence type="predicted"/>
<feature type="repeat" description="TPR" evidence="1">
    <location>
        <begin position="406"/>
        <end position="439"/>
    </location>
</feature>
<dbReference type="PANTHER" id="PTHR44117">
    <property type="entry name" value="INTRAFLAGELLAR TRANSPORT PROTEIN 88 HOMOLOG"/>
    <property type="match status" value="1"/>
</dbReference>
<dbReference type="InterPro" id="IPR011990">
    <property type="entry name" value="TPR-like_helical_dom_sf"/>
</dbReference>